<sequence length="146" mass="16263">MLGQTVSEDALRRPAARRAVAQYLRVICSKLAPRPADNSCLRFDLLAERFPPRRARAGGASPESALATFSIRSRVAHLTLYNFRLVPRRLAGYGSAGPSKDCVRKQSGSLPGRRLAGAQKGRTFRVNFGKCIDRHRRSRGVNRRPY</sequence>
<organism evidence="1 2">
    <name type="scientific">Eumeta variegata</name>
    <name type="common">Bagworm moth</name>
    <name type="synonym">Eumeta japonica</name>
    <dbReference type="NCBI Taxonomy" id="151549"/>
    <lineage>
        <taxon>Eukaryota</taxon>
        <taxon>Metazoa</taxon>
        <taxon>Ecdysozoa</taxon>
        <taxon>Arthropoda</taxon>
        <taxon>Hexapoda</taxon>
        <taxon>Insecta</taxon>
        <taxon>Pterygota</taxon>
        <taxon>Neoptera</taxon>
        <taxon>Endopterygota</taxon>
        <taxon>Lepidoptera</taxon>
        <taxon>Glossata</taxon>
        <taxon>Ditrysia</taxon>
        <taxon>Tineoidea</taxon>
        <taxon>Psychidae</taxon>
        <taxon>Oiketicinae</taxon>
        <taxon>Eumeta</taxon>
    </lineage>
</organism>
<gene>
    <name evidence="1" type="ORF">EVAR_27889_1</name>
</gene>
<comment type="caution">
    <text evidence="1">The sequence shown here is derived from an EMBL/GenBank/DDBJ whole genome shotgun (WGS) entry which is preliminary data.</text>
</comment>
<evidence type="ECO:0000313" key="2">
    <source>
        <dbReference type="Proteomes" id="UP000299102"/>
    </source>
</evidence>
<reference evidence="1 2" key="1">
    <citation type="journal article" date="2019" name="Commun. Biol.">
        <title>The bagworm genome reveals a unique fibroin gene that provides high tensile strength.</title>
        <authorList>
            <person name="Kono N."/>
            <person name="Nakamura H."/>
            <person name="Ohtoshi R."/>
            <person name="Tomita M."/>
            <person name="Numata K."/>
            <person name="Arakawa K."/>
        </authorList>
    </citation>
    <scope>NUCLEOTIDE SEQUENCE [LARGE SCALE GENOMIC DNA]</scope>
</reference>
<accession>A0A4C1UW80</accession>
<name>A0A4C1UW80_EUMVA</name>
<protein>
    <submittedName>
        <fullName evidence="1">Uncharacterized protein</fullName>
    </submittedName>
</protein>
<dbReference type="Proteomes" id="UP000299102">
    <property type="component" value="Unassembled WGS sequence"/>
</dbReference>
<keyword evidence="2" id="KW-1185">Reference proteome</keyword>
<dbReference type="AlphaFoldDB" id="A0A4C1UW80"/>
<proteinExistence type="predicted"/>
<evidence type="ECO:0000313" key="1">
    <source>
        <dbReference type="EMBL" id="GBP30277.1"/>
    </source>
</evidence>
<dbReference type="EMBL" id="BGZK01000231">
    <property type="protein sequence ID" value="GBP30277.1"/>
    <property type="molecule type" value="Genomic_DNA"/>
</dbReference>